<dbReference type="GO" id="GO:0005694">
    <property type="term" value="C:chromosome"/>
    <property type="evidence" value="ECO:0007669"/>
    <property type="project" value="UniProtKB-ARBA"/>
</dbReference>
<dbReference type="Gene3D" id="2.40.50.40">
    <property type="match status" value="1"/>
</dbReference>
<name>A0A8I6S687_CIMLE</name>
<dbReference type="SMART" id="SM00298">
    <property type="entry name" value="CHROMO"/>
    <property type="match status" value="1"/>
</dbReference>
<protein>
    <recommendedName>
        <fullName evidence="1">Chromo domain-containing protein</fullName>
    </recommendedName>
</protein>
<dbReference type="InterPro" id="IPR016197">
    <property type="entry name" value="Chromo-like_dom_sf"/>
</dbReference>
<dbReference type="InterPro" id="IPR000953">
    <property type="entry name" value="Chromo/chromo_shadow_dom"/>
</dbReference>
<dbReference type="GeneID" id="106671677"/>
<dbReference type="PROSITE" id="PS50013">
    <property type="entry name" value="CHROMO_2"/>
    <property type="match status" value="1"/>
</dbReference>
<dbReference type="InterPro" id="IPR023780">
    <property type="entry name" value="Chromo_domain"/>
</dbReference>
<dbReference type="CDD" id="cd00024">
    <property type="entry name" value="CD_CSD"/>
    <property type="match status" value="1"/>
</dbReference>
<dbReference type="AlphaFoldDB" id="A0A8I6S687"/>
<evidence type="ECO:0000313" key="2">
    <source>
        <dbReference type="EnsemblMetazoa" id="XP_014258095.1"/>
    </source>
</evidence>
<dbReference type="EnsemblMetazoa" id="XM_014402609.2">
    <property type="protein sequence ID" value="XP_014258095.1"/>
    <property type="gene ID" value="LOC106671677"/>
</dbReference>
<feature type="domain" description="Chromo" evidence="1">
    <location>
        <begin position="127"/>
        <end position="187"/>
    </location>
</feature>
<evidence type="ECO:0000313" key="3">
    <source>
        <dbReference type="Proteomes" id="UP000494040"/>
    </source>
</evidence>
<organism evidence="2 3">
    <name type="scientific">Cimex lectularius</name>
    <name type="common">Bed bug</name>
    <name type="synonym">Acanthia lectularia</name>
    <dbReference type="NCBI Taxonomy" id="79782"/>
    <lineage>
        <taxon>Eukaryota</taxon>
        <taxon>Metazoa</taxon>
        <taxon>Ecdysozoa</taxon>
        <taxon>Arthropoda</taxon>
        <taxon>Hexapoda</taxon>
        <taxon>Insecta</taxon>
        <taxon>Pterygota</taxon>
        <taxon>Neoptera</taxon>
        <taxon>Paraneoptera</taxon>
        <taxon>Hemiptera</taxon>
        <taxon>Heteroptera</taxon>
        <taxon>Panheteroptera</taxon>
        <taxon>Cimicomorpha</taxon>
        <taxon>Cimicidae</taxon>
        <taxon>Cimex</taxon>
    </lineage>
</organism>
<sequence length="202" mass="22876">MDQKCGDVIKAAGDAANLEKAGKETPINKGKAGEVNISDCVDELCQTVAESFKEHKQKEPTSKKLKIDEYRALNRCSIAASKQNQSGDIIILHRRGVKRTQDDMAILDSKDKTTGPVKRRSNIHANAEVQEIVAIQTLKTGGRNLLVRWKHLSDEYDTWMEEEKLLNDPAYVLFVQLEKEAEEKRKDKIKQTLRNKKDEGMI</sequence>
<dbReference type="Proteomes" id="UP000494040">
    <property type="component" value="Unassembled WGS sequence"/>
</dbReference>
<proteinExistence type="predicted"/>
<dbReference type="RefSeq" id="XP_014258095.1">
    <property type="nucleotide sequence ID" value="XM_014402609.2"/>
</dbReference>
<dbReference type="KEGG" id="clec:106671677"/>
<evidence type="ECO:0000259" key="1">
    <source>
        <dbReference type="PROSITE" id="PS50013"/>
    </source>
</evidence>
<dbReference type="SUPFAM" id="SSF54160">
    <property type="entry name" value="Chromo domain-like"/>
    <property type="match status" value="1"/>
</dbReference>
<keyword evidence="3" id="KW-1185">Reference proteome</keyword>
<reference evidence="2" key="1">
    <citation type="submission" date="2022-01" db="UniProtKB">
        <authorList>
            <consortium name="EnsemblMetazoa"/>
        </authorList>
    </citation>
    <scope>IDENTIFICATION</scope>
</reference>
<accession>A0A8I6S687</accession>
<dbReference type="Pfam" id="PF00385">
    <property type="entry name" value="Chromo"/>
    <property type="match status" value="1"/>
</dbReference>